<evidence type="ECO:0000313" key="1">
    <source>
        <dbReference type="EMBL" id="KAJ4723837.1"/>
    </source>
</evidence>
<proteinExistence type="predicted"/>
<reference evidence="1 2" key="1">
    <citation type="journal article" date="2023" name="Science">
        <title>Complex scaffold remodeling in plant triterpene biosynthesis.</title>
        <authorList>
            <person name="De La Pena R."/>
            <person name="Hodgson H."/>
            <person name="Liu J.C."/>
            <person name="Stephenson M.J."/>
            <person name="Martin A.C."/>
            <person name="Owen C."/>
            <person name="Harkess A."/>
            <person name="Leebens-Mack J."/>
            <person name="Jimenez L.E."/>
            <person name="Osbourn A."/>
            <person name="Sattely E.S."/>
        </authorList>
    </citation>
    <scope>NUCLEOTIDE SEQUENCE [LARGE SCALE GENOMIC DNA]</scope>
    <source>
        <strain evidence="2">cv. JPN11</strain>
        <tissue evidence="1">Leaf</tissue>
    </source>
</reference>
<accession>A0ACC1YK67</accession>
<sequence>MAASSSSSSSSLLVKIPQPKYDVFLSFRGEDTRDNFVSHLYAALHRKQIQTFIDNQLIRGDEISNSLLSTIESSIMSVIVFSERYASSAWCLDELVKILERRNMYGQIVIPVFYRVDPSHVRNQTGVFGNFLLKLEERFQERLDKSQRWRIALREAANLSGFDSNVIRPESELIEKIANHILGRLSNKFGGYDEDNLIGVESTIDEIQSLLRTESIYIYKLGLWGIGGIGKTAIAKAIFSKMSNHFQGSCFIKDVRREEEKNKGLDHLWHKLFCALLGDENVNIDIPNNGFNFRRLSRKKVLVVFDDVSDFKQIESLIENLHCLGKGSRIMITTRDKHVLENCRVDRIYQVKELLRSDALKLFSQYTFGQNHPNVEYERLSHEIIKYAHGVPLALKVLGCFLFGRKKEVWESAIKKLKRIPNKDIQKVLRISFDSLDDAEKNIFLDIACFLKGENKDYAIKFLDACGFYPEIGIDVLVEKCLITISDNIITMHDLLQEMGREIVRQESIDDPAKRSRLWHHEDIYKVLTYNRGTKAIQGISFDMSQIEEINLNPCIFQKMPKLRFLNFYGENKCKFSHLRNSEFFELRYLQWQGYPLKSLPSRMHPENLVSLELYDSKVEKLWDGVQNLVMLKRIDLSNSKKLTKLPDLSNAQNLEELRLENCSSLVETHSSIQHLNKLVVMNLGSCESLKLLPPSIDSKFLKRLYFLGCRNLKRFPDISSYNIDVLYINRTGIKELPSSFECLTRLRRLDLTDCSRLKQLPTTIRKLKSLNYLDLSHCSNLRRLPDELGNVEELYLSSSGVEELPSSIEYQTRLRRLDLSNCSRLKQLPRSLCKLKSLEYLNLSDCSNLERLPDELGNLEGLRDLRAKRIAMREIPSSIVCLKNLEKLSFKGFRGHEQMVFLWPISLSLDGLHNLTHLKLSECGITELPESLGQLSSLRLFYSERLQCLPKLPCGLEYMDANHCTSLEVLSGLPSLFTFGMSNNYFQKFRLENCYKLDGNELREIVENAQQKVQLISAALLEEQHQAYSENYWGYISYPGSEIPEWFEFQSRGSSISLELPQGWFNNKVVGFACCANVAFEDHHYSYQDFNLWCEWKLKTEDGEWGIEPDGTFLVCEISYVDSNHTLLGFKLADDLFPHGFGEYHYNNEVLIQFSVKDTDAYTEYSEVVKKCGVQFFYRQDFGKSMKGHSRRFSIDEEEVTYPKRLKYSTSSF</sequence>
<protein>
    <submittedName>
        <fullName evidence="1">Disease resistance protein (TIR-NBS-LRR class)</fullName>
    </submittedName>
</protein>
<dbReference type="Proteomes" id="UP001164539">
    <property type="component" value="Chromosome 3"/>
</dbReference>
<keyword evidence="2" id="KW-1185">Reference proteome</keyword>
<comment type="caution">
    <text evidence="1">The sequence shown here is derived from an EMBL/GenBank/DDBJ whole genome shotgun (WGS) entry which is preliminary data.</text>
</comment>
<evidence type="ECO:0000313" key="2">
    <source>
        <dbReference type="Proteomes" id="UP001164539"/>
    </source>
</evidence>
<name>A0ACC1YK67_MELAZ</name>
<organism evidence="1 2">
    <name type="scientific">Melia azedarach</name>
    <name type="common">Chinaberry tree</name>
    <dbReference type="NCBI Taxonomy" id="155640"/>
    <lineage>
        <taxon>Eukaryota</taxon>
        <taxon>Viridiplantae</taxon>
        <taxon>Streptophyta</taxon>
        <taxon>Embryophyta</taxon>
        <taxon>Tracheophyta</taxon>
        <taxon>Spermatophyta</taxon>
        <taxon>Magnoliopsida</taxon>
        <taxon>eudicotyledons</taxon>
        <taxon>Gunneridae</taxon>
        <taxon>Pentapetalae</taxon>
        <taxon>rosids</taxon>
        <taxon>malvids</taxon>
        <taxon>Sapindales</taxon>
        <taxon>Meliaceae</taxon>
        <taxon>Melia</taxon>
    </lineage>
</organism>
<dbReference type="EMBL" id="CM051396">
    <property type="protein sequence ID" value="KAJ4723837.1"/>
    <property type="molecule type" value="Genomic_DNA"/>
</dbReference>
<gene>
    <name evidence="1" type="ORF">OWV82_007158</name>
</gene>